<evidence type="ECO:0000256" key="1">
    <source>
        <dbReference type="ARBA" id="ARBA00004141"/>
    </source>
</evidence>
<evidence type="ECO:0000256" key="5">
    <source>
        <dbReference type="SAM" id="Phobius"/>
    </source>
</evidence>
<evidence type="ECO:0000256" key="2">
    <source>
        <dbReference type="ARBA" id="ARBA00022692"/>
    </source>
</evidence>
<evidence type="ECO:0000259" key="6">
    <source>
        <dbReference type="Pfam" id="PF01694"/>
    </source>
</evidence>
<dbReference type="Proteomes" id="UP000319499">
    <property type="component" value="Unassembled WGS sequence"/>
</dbReference>
<sequence length="264" mass="30399">MKKFSIKKEALIIPFLLVGFIWTIFIIQSTIGFKDCYGVIPLSFKGLRGIFLAPLFHGNLQHIVSNTVPLFVLTFFIFQFYRKLGYFVLVNGWILSGLIVWVIPDLPILHSTVLSCHIGASGIVYLLAFFLFFSGIFRKKNHLMAVSLLVVFLYGSLVWGMLPGSVLGIYDTTSISWESHLAGGITGMFLAYILRNIGNSKHNFSKHEEHFEIENEKLWEEYKEQFPEDFSDKNQLKHNVSKELESIKGRINYKETEIRDIEKY</sequence>
<feature type="transmembrane region" description="Helical" evidence="5">
    <location>
        <begin position="12"/>
        <end position="31"/>
    </location>
</feature>
<name>A0A563DKS4_9FLAO</name>
<protein>
    <submittedName>
        <fullName evidence="7">Rhomboid family intramembrane serine protease</fullName>
    </submittedName>
</protein>
<dbReference type="GO" id="GO:0004252">
    <property type="term" value="F:serine-type endopeptidase activity"/>
    <property type="evidence" value="ECO:0007669"/>
    <property type="project" value="InterPro"/>
</dbReference>
<dbReference type="SUPFAM" id="SSF144091">
    <property type="entry name" value="Rhomboid-like"/>
    <property type="match status" value="1"/>
</dbReference>
<organism evidence="7 8">
    <name type="scientific">Apibacter muscae</name>
    <dbReference type="NCBI Taxonomy" id="2509004"/>
    <lineage>
        <taxon>Bacteria</taxon>
        <taxon>Pseudomonadati</taxon>
        <taxon>Bacteroidota</taxon>
        <taxon>Flavobacteriia</taxon>
        <taxon>Flavobacteriales</taxon>
        <taxon>Weeksellaceae</taxon>
        <taxon>Apibacter</taxon>
    </lineage>
</organism>
<reference evidence="7 8" key="1">
    <citation type="submission" date="2019-02" db="EMBL/GenBank/DDBJ databases">
        <title>Apibacter muscae sp. nov.: a novel member of the house fly microbiota.</title>
        <authorList>
            <person name="Park R."/>
        </authorList>
    </citation>
    <scope>NUCLEOTIDE SEQUENCE [LARGE SCALE GENOMIC DNA]</scope>
    <source>
        <strain evidence="7 8">AL1</strain>
    </source>
</reference>
<dbReference type="Gene3D" id="1.20.1540.10">
    <property type="entry name" value="Rhomboid-like"/>
    <property type="match status" value="1"/>
</dbReference>
<gene>
    <name evidence="7" type="ORF">ETU09_00690</name>
</gene>
<dbReference type="GO" id="GO:0016020">
    <property type="term" value="C:membrane"/>
    <property type="evidence" value="ECO:0007669"/>
    <property type="project" value="UniProtKB-SubCell"/>
</dbReference>
<feature type="transmembrane region" description="Helical" evidence="5">
    <location>
        <begin position="174"/>
        <end position="194"/>
    </location>
</feature>
<evidence type="ECO:0000256" key="3">
    <source>
        <dbReference type="ARBA" id="ARBA00022989"/>
    </source>
</evidence>
<evidence type="ECO:0000313" key="8">
    <source>
        <dbReference type="Proteomes" id="UP000319499"/>
    </source>
</evidence>
<dbReference type="InterPro" id="IPR035952">
    <property type="entry name" value="Rhomboid-like_sf"/>
</dbReference>
<dbReference type="OrthoDB" id="465874at2"/>
<dbReference type="GO" id="GO:0006508">
    <property type="term" value="P:proteolysis"/>
    <property type="evidence" value="ECO:0007669"/>
    <property type="project" value="UniProtKB-KW"/>
</dbReference>
<comment type="subcellular location">
    <subcellularLocation>
        <location evidence="1">Membrane</location>
        <topology evidence="1">Multi-pass membrane protein</topology>
    </subcellularLocation>
</comment>
<dbReference type="InterPro" id="IPR022764">
    <property type="entry name" value="Peptidase_S54_rhomboid_dom"/>
</dbReference>
<dbReference type="Pfam" id="PF01694">
    <property type="entry name" value="Rhomboid"/>
    <property type="match status" value="1"/>
</dbReference>
<keyword evidence="2 5" id="KW-0812">Transmembrane</keyword>
<feature type="transmembrane region" description="Helical" evidence="5">
    <location>
        <begin position="109"/>
        <end position="131"/>
    </location>
</feature>
<keyword evidence="8" id="KW-1185">Reference proteome</keyword>
<dbReference type="RefSeq" id="WP_146261139.1">
    <property type="nucleotide sequence ID" value="NZ_SELG01000024.1"/>
</dbReference>
<feature type="transmembrane region" description="Helical" evidence="5">
    <location>
        <begin position="143"/>
        <end position="162"/>
    </location>
</feature>
<evidence type="ECO:0000313" key="7">
    <source>
        <dbReference type="EMBL" id="TWP30551.1"/>
    </source>
</evidence>
<keyword evidence="4 5" id="KW-0472">Membrane</keyword>
<keyword evidence="7" id="KW-0378">Hydrolase</keyword>
<dbReference type="EMBL" id="SELH01000011">
    <property type="protein sequence ID" value="TWP30551.1"/>
    <property type="molecule type" value="Genomic_DNA"/>
</dbReference>
<proteinExistence type="predicted"/>
<keyword evidence="3 5" id="KW-1133">Transmembrane helix</keyword>
<feature type="transmembrane region" description="Helical" evidence="5">
    <location>
        <begin position="84"/>
        <end position="103"/>
    </location>
</feature>
<comment type="caution">
    <text evidence="7">The sequence shown here is derived from an EMBL/GenBank/DDBJ whole genome shotgun (WGS) entry which is preliminary data.</text>
</comment>
<accession>A0A563DKS4</accession>
<dbReference type="AlphaFoldDB" id="A0A563DKS4"/>
<feature type="transmembrane region" description="Helical" evidence="5">
    <location>
        <begin position="51"/>
        <end position="77"/>
    </location>
</feature>
<feature type="domain" description="Peptidase S54 rhomboid" evidence="6">
    <location>
        <begin position="49"/>
        <end position="195"/>
    </location>
</feature>
<keyword evidence="7" id="KW-0645">Protease</keyword>
<evidence type="ECO:0000256" key="4">
    <source>
        <dbReference type="ARBA" id="ARBA00023136"/>
    </source>
</evidence>